<dbReference type="InterPro" id="IPR053286">
    <property type="entry name" value="Nematode_rcpt-like_srab"/>
</dbReference>
<dbReference type="Pfam" id="PF10292">
    <property type="entry name" value="7TM_GPCR_Srab"/>
    <property type="match status" value="1"/>
</dbReference>
<keyword evidence="4 5" id="KW-0472">Membrane</keyword>
<keyword evidence="3 5" id="KW-1133">Transmembrane helix</keyword>
<feature type="non-terminal residue" evidence="6">
    <location>
        <position position="325"/>
    </location>
</feature>
<dbReference type="GO" id="GO:0016020">
    <property type="term" value="C:membrane"/>
    <property type="evidence" value="ECO:0007669"/>
    <property type="project" value="UniProtKB-SubCell"/>
</dbReference>
<evidence type="ECO:0000256" key="3">
    <source>
        <dbReference type="ARBA" id="ARBA00022989"/>
    </source>
</evidence>
<keyword evidence="7" id="KW-1185">Reference proteome</keyword>
<feature type="transmembrane region" description="Helical" evidence="5">
    <location>
        <begin position="140"/>
        <end position="166"/>
    </location>
</feature>
<comment type="caution">
    <text evidence="6">The sequence shown here is derived from an EMBL/GenBank/DDBJ whole genome shotgun (WGS) entry which is preliminary data.</text>
</comment>
<dbReference type="EMBL" id="BTSX01000005">
    <property type="protein sequence ID" value="GMT01979.1"/>
    <property type="molecule type" value="Genomic_DNA"/>
</dbReference>
<evidence type="ECO:0000256" key="5">
    <source>
        <dbReference type="SAM" id="Phobius"/>
    </source>
</evidence>
<dbReference type="AlphaFoldDB" id="A0AAV5U6E8"/>
<feature type="transmembrane region" description="Helical" evidence="5">
    <location>
        <begin position="245"/>
        <end position="265"/>
    </location>
</feature>
<dbReference type="PANTHER" id="PTHR46561">
    <property type="entry name" value="SERPENTINE RECEPTOR, CLASS AB (CLASS A-LIKE)-RELATED"/>
    <property type="match status" value="1"/>
</dbReference>
<reference evidence="6" key="1">
    <citation type="submission" date="2023-10" db="EMBL/GenBank/DDBJ databases">
        <title>Genome assembly of Pristionchus species.</title>
        <authorList>
            <person name="Yoshida K."/>
            <person name="Sommer R.J."/>
        </authorList>
    </citation>
    <scope>NUCLEOTIDE SEQUENCE</scope>
    <source>
        <strain evidence="6">RS0144</strain>
    </source>
</reference>
<accession>A0AAV5U6E8</accession>
<evidence type="ECO:0000256" key="4">
    <source>
        <dbReference type="ARBA" id="ARBA00023136"/>
    </source>
</evidence>
<keyword evidence="2 5" id="KW-0812">Transmembrane</keyword>
<name>A0AAV5U6E8_9BILA</name>
<proteinExistence type="predicted"/>
<protein>
    <recommendedName>
        <fullName evidence="8">G protein-coupled receptor</fullName>
    </recommendedName>
</protein>
<feature type="transmembrane region" description="Helical" evidence="5">
    <location>
        <begin position="98"/>
        <end position="120"/>
    </location>
</feature>
<comment type="subcellular location">
    <subcellularLocation>
        <location evidence="1">Membrane</location>
        <topology evidence="1">Multi-pass membrane protein</topology>
    </subcellularLocation>
</comment>
<evidence type="ECO:0000313" key="7">
    <source>
        <dbReference type="Proteomes" id="UP001432027"/>
    </source>
</evidence>
<organism evidence="6 7">
    <name type="scientific">Pristionchus entomophagus</name>
    <dbReference type="NCBI Taxonomy" id="358040"/>
    <lineage>
        <taxon>Eukaryota</taxon>
        <taxon>Metazoa</taxon>
        <taxon>Ecdysozoa</taxon>
        <taxon>Nematoda</taxon>
        <taxon>Chromadorea</taxon>
        <taxon>Rhabditida</taxon>
        <taxon>Rhabditina</taxon>
        <taxon>Diplogasteromorpha</taxon>
        <taxon>Diplogasteroidea</taxon>
        <taxon>Neodiplogasteridae</taxon>
        <taxon>Pristionchus</taxon>
    </lineage>
</organism>
<feature type="transmembrane region" description="Helical" evidence="5">
    <location>
        <begin position="277"/>
        <end position="298"/>
    </location>
</feature>
<evidence type="ECO:0000256" key="2">
    <source>
        <dbReference type="ARBA" id="ARBA00022692"/>
    </source>
</evidence>
<feature type="transmembrane region" description="Helical" evidence="5">
    <location>
        <begin position="186"/>
        <end position="210"/>
    </location>
</feature>
<gene>
    <name evidence="6" type="ORF">PENTCL1PPCAC_24153</name>
</gene>
<feature type="non-terminal residue" evidence="6">
    <location>
        <position position="1"/>
    </location>
</feature>
<evidence type="ECO:0008006" key="8">
    <source>
        <dbReference type="Google" id="ProtNLM"/>
    </source>
</evidence>
<dbReference type="InterPro" id="IPR019408">
    <property type="entry name" value="7TM_GPCR_serpentine_rcpt_Srab"/>
</dbReference>
<evidence type="ECO:0000313" key="6">
    <source>
        <dbReference type="EMBL" id="GMT01979.1"/>
    </source>
</evidence>
<sequence>QLQMAEDECEAANRLAASAPYVIFLAVKAVLCYVAIVLLVWHLKRNSVRWLVHNNTKIVFSACLGCNFAASAAFGSIYTIDTLRLWLGGPCPLLDFRIVFLLRGTGIIALMSQILCALVLSLERLYSSLFPVQFEKGQCVTLSVVAVILSLLVATSVMVFFLVPLADWKTLVPTTNLKQRETADGYQTMIYIMIGMELAAIVTFHVGWLVNYCRRPDLSTTASIALLYQIKENAEILSTLLPIEYLHSAFMCTITFGMALYPHIVPVEAQSDVNQQIFLEVLSMPAHFTLFLVVILEYKLARRRRRLRHTVISNEAERYFQNLQK</sequence>
<feature type="transmembrane region" description="Helical" evidence="5">
    <location>
        <begin position="21"/>
        <end position="43"/>
    </location>
</feature>
<evidence type="ECO:0000256" key="1">
    <source>
        <dbReference type="ARBA" id="ARBA00004141"/>
    </source>
</evidence>
<dbReference type="PANTHER" id="PTHR46561:SF11">
    <property type="entry name" value="SERPENTINE RECEPTOR CLASS ALPHA_BETA-14"/>
    <property type="match status" value="1"/>
</dbReference>
<dbReference type="Proteomes" id="UP001432027">
    <property type="component" value="Unassembled WGS sequence"/>
</dbReference>
<feature type="transmembrane region" description="Helical" evidence="5">
    <location>
        <begin position="55"/>
        <end position="78"/>
    </location>
</feature>